<dbReference type="Pfam" id="PF05023">
    <property type="entry name" value="Phytochelatin"/>
    <property type="match status" value="1"/>
</dbReference>
<feature type="domain" description="Peptidase C83" evidence="6">
    <location>
        <begin position="28"/>
        <end position="267"/>
    </location>
</feature>
<dbReference type="InterPro" id="IPR040409">
    <property type="entry name" value="PCS-like"/>
</dbReference>
<dbReference type="InterPro" id="IPR038156">
    <property type="entry name" value="PCS_N_sf"/>
</dbReference>
<keyword evidence="4" id="KW-0479">Metal-binding</keyword>
<sequence>MFRSVFGLAAHRMMATASALSPPPSTANQYLSFYRRALPAGCVAFTSTEGKQLFQEALLGGHMEAFFPLSEQFRTQDEPAFCGLSTLTMVLNALQIDPFRTWKGSWRWYHEEMLDCCVGTETVKQEGINFEQFACLARCNGCRVDTYRATEAAEPDEPARPSAGVPAGTPASLEQFRVLVEKACSDPASGFCIVSYCRSGLGQTGTGHFSPIGGFHRGSDKVLILDVARFKYPPHWVSLSQLYQAMTLKDPSTGHSRGWMMISKAEKDKSKAPLALFRVEFPPQASAGWIFKSFRSSILQLQGKLPAGPVDGRASSASACEECPCREPSGAGEAPAPAPTGRPNGVSYVAGDWEARLPMEKLMECFRLFLRGLVRTPSMLSLVATTTAMQAMALHTHCQRSASAAGDADASSSVVLEYERLSRFLSRTPFTPQIHFDTAPIDDAEKQRVSQCIAALRKFPLHQQLSGVYEEENIDSVIFEQVWQNIKAKPTSTSTSTSTHTQPPPTSDTDIPPRPRPFATDSSSVLSPSAGVHAPLEVPNEEGQKEEERIAVTLYDACFVLFLSLPRPLLHLFDAACESVVLSLTEGAGGEGEAGGRELIVSEVSRLRAIFEELYRFSLTRQPKEGKI</sequence>
<dbReference type="PANTHER" id="PTHR33447:SF2">
    <property type="entry name" value="GLUTATHIONE GAMMA-GLUTAMYLCYSTEINYLTRANSFERASE"/>
    <property type="match status" value="1"/>
</dbReference>
<evidence type="ECO:0000256" key="2">
    <source>
        <dbReference type="ARBA" id="ARBA00022539"/>
    </source>
</evidence>
<keyword evidence="8" id="KW-1185">Reference proteome</keyword>
<feature type="compositionally biased region" description="Low complexity" evidence="5">
    <location>
        <begin position="490"/>
        <end position="501"/>
    </location>
</feature>
<keyword evidence="3" id="KW-0808">Transferase</keyword>
<feature type="compositionally biased region" description="Pro residues" evidence="5">
    <location>
        <begin position="502"/>
        <end position="516"/>
    </location>
</feature>
<evidence type="ECO:0000256" key="5">
    <source>
        <dbReference type="SAM" id="MobiDB-lite"/>
    </source>
</evidence>
<dbReference type="FunFam" id="3.90.70.30:FF:000001">
    <property type="entry name" value="Glutathione gamma-glutamylcysteinyltransferase 1"/>
    <property type="match status" value="1"/>
</dbReference>
<dbReference type="AlphaFoldDB" id="A0A0G4G982"/>
<feature type="region of interest" description="Disordered" evidence="5">
    <location>
        <begin position="489"/>
        <end position="544"/>
    </location>
</feature>
<dbReference type="Proteomes" id="UP000041254">
    <property type="component" value="Unassembled WGS sequence"/>
</dbReference>
<dbReference type="InParanoid" id="A0A0G4G982"/>
<dbReference type="GO" id="GO:0016756">
    <property type="term" value="F:glutathione gamma-glutamylcysteinyltransferase activity"/>
    <property type="evidence" value="ECO:0007669"/>
    <property type="project" value="UniProtKB-EC"/>
</dbReference>
<reference evidence="7 8" key="1">
    <citation type="submission" date="2014-11" db="EMBL/GenBank/DDBJ databases">
        <authorList>
            <person name="Zhu J."/>
            <person name="Qi W."/>
            <person name="Song R."/>
        </authorList>
    </citation>
    <scope>NUCLEOTIDE SEQUENCE [LARGE SCALE GENOMIC DNA]</scope>
</reference>
<gene>
    <name evidence="7" type="ORF">Vbra_17256</name>
</gene>
<protein>
    <recommendedName>
        <fullName evidence="1">glutathione gamma-glutamylcysteinyltransferase</fullName>
        <ecNumber evidence="1">2.3.2.15</ecNumber>
    </recommendedName>
</protein>
<dbReference type="InterPro" id="IPR038765">
    <property type="entry name" value="Papain-like_cys_pep_sf"/>
</dbReference>
<dbReference type="GO" id="GO:0046938">
    <property type="term" value="P:phytochelatin biosynthetic process"/>
    <property type="evidence" value="ECO:0007669"/>
    <property type="project" value="InterPro"/>
</dbReference>
<accession>A0A0G4G982</accession>
<evidence type="ECO:0000256" key="3">
    <source>
        <dbReference type="ARBA" id="ARBA00022679"/>
    </source>
</evidence>
<dbReference type="VEuPathDB" id="CryptoDB:Vbra_17256"/>
<dbReference type="PROSITE" id="PS51443">
    <property type="entry name" value="PCS"/>
    <property type="match status" value="1"/>
</dbReference>
<evidence type="ECO:0000259" key="6">
    <source>
        <dbReference type="PROSITE" id="PS51443"/>
    </source>
</evidence>
<dbReference type="GO" id="GO:0098849">
    <property type="term" value="P:cellular detoxification of cadmium ion"/>
    <property type="evidence" value="ECO:0007669"/>
    <property type="project" value="TreeGrafter"/>
</dbReference>
<dbReference type="InterPro" id="IPR007719">
    <property type="entry name" value="PCS_N"/>
</dbReference>
<dbReference type="Gene3D" id="3.90.70.30">
    <property type="entry name" value="Phytochelatin synthase, N-terminal domain"/>
    <property type="match status" value="1"/>
</dbReference>
<proteinExistence type="predicted"/>
<keyword evidence="2" id="KW-0104">Cadmium</keyword>
<evidence type="ECO:0000256" key="1">
    <source>
        <dbReference type="ARBA" id="ARBA00012468"/>
    </source>
</evidence>
<evidence type="ECO:0000256" key="4">
    <source>
        <dbReference type="ARBA" id="ARBA00022723"/>
    </source>
</evidence>
<dbReference type="SUPFAM" id="SSF54001">
    <property type="entry name" value="Cysteine proteinases"/>
    <property type="match status" value="1"/>
</dbReference>
<dbReference type="EMBL" id="CDMY01000601">
    <property type="protein sequence ID" value="CEM25435.1"/>
    <property type="molecule type" value="Genomic_DNA"/>
</dbReference>
<dbReference type="EC" id="2.3.2.15" evidence="1"/>
<dbReference type="OrthoDB" id="448954at2759"/>
<organism evidence="7 8">
    <name type="scientific">Vitrella brassicaformis (strain CCMP3155)</name>
    <dbReference type="NCBI Taxonomy" id="1169540"/>
    <lineage>
        <taxon>Eukaryota</taxon>
        <taxon>Sar</taxon>
        <taxon>Alveolata</taxon>
        <taxon>Colpodellida</taxon>
        <taxon>Vitrellaceae</taxon>
        <taxon>Vitrella</taxon>
    </lineage>
</organism>
<evidence type="ECO:0000313" key="7">
    <source>
        <dbReference type="EMBL" id="CEM25435.1"/>
    </source>
</evidence>
<dbReference type="PANTHER" id="PTHR33447">
    <property type="entry name" value="GLUTATHIONE GAMMA-GLUTAMYLCYSTEINYLTRANSFERASE"/>
    <property type="match status" value="1"/>
</dbReference>
<feature type="region of interest" description="Disordered" evidence="5">
    <location>
        <begin position="325"/>
        <end position="344"/>
    </location>
</feature>
<dbReference type="GO" id="GO:0010273">
    <property type="term" value="P:detoxification of copper ion"/>
    <property type="evidence" value="ECO:0007669"/>
    <property type="project" value="TreeGrafter"/>
</dbReference>
<name>A0A0G4G982_VITBC</name>
<dbReference type="GO" id="GO:0046872">
    <property type="term" value="F:metal ion binding"/>
    <property type="evidence" value="ECO:0007669"/>
    <property type="project" value="UniProtKB-KW"/>
</dbReference>
<evidence type="ECO:0000313" key="8">
    <source>
        <dbReference type="Proteomes" id="UP000041254"/>
    </source>
</evidence>